<dbReference type="InterPro" id="IPR016186">
    <property type="entry name" value="C-type_lectin-like/link_sf"/>
</dbReference>
<dbReference type="Proteomes" id="UP000596742">
    <property type="component" value="Unassembled WGS sequence"/>
</dbReference>
<reference evidence="3" key="1">
    <citation type="submission" date="2018-11" db="EMBL/GenBank/DDBJ databases">
        <authorList>
            <person name="Alioto T."/>
            <person name="Alioto T."/>
        </authorList>
    </citation>
    <scope>NUCLEOTIDE SEQUENCE</scope>
</reference>
<dbReference type="SUPFAM" id="SSF56436">
    <property type="entry name" value="C-type lectin-like"/>
    <property type="match status" value="1"/>
</dbReference>
<gene>
    <name evidence="3" type="ORF">MGAL_10B070121</name>
</gene>
<evidence type="ECO:0000256" key="1">
    <source>
        <dbReference type="ARBA" id="ARBA00023157"/>
    </source>
</evidence>
<dbReference type="AlphaFoldDB" id="A0A8B6HL76"/>
<protein>
    <recommendedName>
        <fullName evidence="2">C-type lectin domain-containing protein</fullName>
    </recommendedName>
</protein>
<accession>A0A8B6HL76</accession>
<proteinExistence type="predicted"/>
<evidence type="ECO:0000313" key="4">
    <source>
        <dbReference type="Proteomes" id="UP000596742"/>
    </source>
</evidence>
<feature type="domain" description="C-type lectin" evidence="2">
    <location>
        <begin position="57"/>
        <end position="162"/>
    </location>
</feature>
<dbReference type="PANTHER" id="PTHR22803">
    <property type="entry name" value="MANNOSE, PHOSPHOLIPASE, LECTIN RECEPTOR RELATED"/>
    <property type="match status" value="1"/>
</dbReference>
<keyword evidence="1" id="KW-1015">Disulfide bond</keyword>
<sequence>MAAEALDSCYTSQERKNIEELQNHILAFTKSVDTLKTDLKGKYTVLNGGCHKDWKPFRDHCYYLVKEEKTWFEGERFCKNKSSSLVNVKDKDENKWLQSQFKDVQTFWLGITDGDLKYWINTVDYAPTTYFNWDSGQPGNGAENCGMFYPGSGKWHDYPCTKYLHPFVCKKDVSKHFVGGKGPTEKNPDPIPVLLHTDEQMRRFERKRKPPTPRRKVVKISRRDVQSAAECLLDLGKEISGSHTPSSCEDVEILSYLMQRKIETH</sequence>
<name>A0A8B6HL76_MYTGA</name>
<evidence type="ECO:0000313" key="3">
    <source>
        <dbReference type="EMBL" id="VDI80369.1"/>
    </source>
</evidence>
<dbReference type="PROSITE" id="PS00615">
    <property type="entry name" value="C_TYPE_LECTIN_1"/>
    <property type="match status" value="1"/>
</dbReference>
<comment type="caution">
    <text evidence="3">The sequence shown here is derived from an EMBL/GenBank/DDBJ whole genome shotgun (WGS) entry which is preliminary data.</text>
</comment>
<dbReference type="InterPro" id="IPR050111">
    <property type="entry name" value="C-type_lectin/snaclec_domain"/>
</dbReference>
<dbReference type="InterPro" id="IPR016187">
    <property type="entry name" value="CTDL_fold"/>
</dbReference>
<dbReference type="OrthoDB" id="6075807at2759"/>
<dbReference type="InterPro" id="IPR018378">
    <property type="entry name" value="C-type_lectin_CS"/>
</dbReference>
<dbReference type="CDD" id="cd00037">
    <property type="entry name" value="CLECT"/>
    <property type="match status" value="1"/>
</dbReference>
<dbReference type="Gene3D" id="3.10.100.10">
    <property type="entry name" value="Mannose-Binding Protein A, subunit A"/>
    <property type="match status" value="1"/>
</dbReference>
<keyword evidence="4" id="KW-1185">Reference proteome</keyword>
<dbReference type="PROSITE" id="PS50041">
    <property type="entry name" value="C_TYPE_LECTIN_2"/>
    <property type="match status" value="1"/>
</dbReference>
<dbReference type="InterPro" id="IPR001304">
    <property type="entry name" value="C-type_lectin-like"/>
</dbReference>
<dbReference type="Pfam" id="PF00059">
    <property type="entry name" value="Lectin_C"/>
    <property type="match status" value="1"/>
</dbReference>
<organism evidence="3 4">
    <name type="scientific">Mytilus galloprovincialis</name>
    <name type="common">Mediterranean mussel</name>
    <dbReference type="NCBI Taxonomy" id="29158"/>
    <lineage>
        <taxon>Eukaryota</taxon>
        <taxon>Metazoa</taxon>
        <taxon>Spiralia</taxon>
        <taxon>Lophotrochozoa</taxon>
        <taxon>Mollusca</taxon>
        <taxon>Bivalvia</taxon>
        <taxon>Autobranchia</taxon>
        <taxon>Pteriomorphia</taxon>
        <taxon>Mytilida</taxon>
        <taxon>Mytiloidea</taxon>
        <taxon>Mytilidae</taxon>
        <taxon>Mytilinae</taxon>
        <taxon>Mytilus</taxon>
    </lineage>
</organism>
<dbReference type="EMBL" id="UYJE01010166">
    <property type="protein sequence ID" value="VDI80369.1"/>
    <property type="molecule type" value="Genomic_DNA"/>
</dbReference>
<dbReference type="SMART" id="SM00034">
    <property type="entry name" value="CLECT"/>
    <property type="match status" value="1"/>
</dbReference>
<evidence type="ECO:0000259" key="2">
    <source>
        <dbReference type="PROSITE" id="PS50041"/>
    </source>
</evidence>